<protein>
    <recommendedName>
        <fullName evidence="10">TFIIB-type domain-containing protein</fullName>
    </recommendedName>
</protein>
<dbReference type="EMBL" id="CAJHUC010001128">
    <property type="protein sequence ID" value="CAD7699868.1"/>
    <property type="molecule type" value="Genomic_DNA"/>
</dbReference>
<evidence type="ECO:0000256" key="2">
    <source>
        <dbReference type="ARBA" id="ARBA00010857"/>
    </source>
</evidence>
<evidence type="ECO:0000259" key="10">
    <source>
        <dbReference type="PROSITE" id="PS51134"/>
    </source>
</evidence>
<comment type="caution">
    <text evidence="11">The sequence shown here is derived from an EMBL/GenBank/DDBJ whole genome shotgun (WGS) entry which is preliminary data.</text>
</comment>
<keyword evidence="8" id="KW-0539">Nucleus</keyword>
<evidence type="ECO:0000313" key="12">
    <source>
        <dbReference type="Proteomes" id="UP000708148"/>
    </source>
</evidence>
<dbReference type="PROSITE" id="PS51134">
    <property type="entry name" value="ZF_TFIIB"/>
    <property type="match status" value="1"/>
</dbReference>
<dbReference type="Gene3D" id="1.10.472.170">
    <property type="match status" value="1"/>
</dbReference>
<keyword evidence="4 9" id="KW-0863">Zinc-finger</keyword>
<keyword evidence="7" id="KW-0804">Transcription</keyword>
<sequence length="252" mass="26819">MEAGGVRCPQCGAEDTDDDELTGCQVCTGCGLVREGGRLTHNLEYDGGIAHGVVIGSTHSALVAGCAKDKGTRRTAAAVKSLQGSMSSLGAPKKAVDLAESVLHRARRLWQGGQDVAVLIGAVIYIAVKTSKLPITLSEVCSCVSCHTIELLHWSGKIEAALELTSNIEQRVEGLVVRFGEDLGRVIIQREALNFQTPSSLQGLRTAQLRQMHETIVETALEFCTFFLFKSAAHCHSAHDNVFAGGPGSLCF</sequence>
<keyword evidence="3" id="KW-0479">Metal-binding</keyword>
<evidence type="ECO:0000256" key="8">
    <source>
        <dbReference type="ARBA" id="ARBA00023242"/>
    </source>
</evidence>
<dbReference type="GO" id="GO:0000126">
    <property type="term" value="C:transcription factor TFIIIB complex"/>
    <property type="evidence" value="ECO:0007669"/>
    <property type="project" value="TreeGrafter"/>
</dbReference>
<dbReference type="SUPFAM" id="SSF47954">
    <property type="entry name" value="Cyclin-like"/>
    <property type="match status" value="1"/>
</dbReference>
<dbReference type="OrthoDB" id="511529at2759"/>
<evidence type="ECO:0000313" key="11">
    <source>
        <dbReference type="EMBL" id="CAD7699868.1"/>
    </source>
</evidence>
<feature type="domain" description="TFIIB-type" evidence="10">
    <location>
        <begin position="4"/>
        <end position="35"/>
    </location>
</feature>
<keyword evidence="12" id="KW-1185">Reference proteome</keyword>
<dbReference type="GO" id="GO:0008270">
    <property type="term" value="F:zinc ion binding"/>
    <property type="evidence" value="ECO:0007669"/>
    <property type="project" value="UniProtKB-KW"/>
</dbReference>
<dbReference type="Proteomes" id="UP000708148">
    <property type="component" value="Unassembled WGS sequence"/>
</dbReference>
<dbReference type="GO" id="GO:0000995">
    <property type="term" value="F:RNA polymerase III general transcription initiation factor activity"/>
    <property type="evidence" value="ECO:0007669"/>
    <property type="project" value="TreeGrafter"/>
</dbReference>
<evidence type="ECO:0000256" key="9">
    <source>
        <dbReference type="PROSITE-ProRule" id="PRU00469"/>
    </source>
</evidence>
<dbReference type="GO" id="GO:0070897">
    <property type="term" value="P:transcription preinitiation complex assembly"/>
    <property type="evidence" value="ECO:0007669"/>
    <property type="project" value="InterPro"/>
</dbReference>
<dbReference type="InterPro" id="IPR013137">
    <property type="entry name" value="Znf_TFIIB"/>
</dbReference>
<proteinExistence type="inferred from homology"/>
<evidence type="ECO:0000256" key="5">
    <source>
        <dbReference type="ARBA" id="ARBA00022833"/>
    </source>
</evidence>
<organism evidence="11 12">
    <name type="scientific">Ostreobium quekettii</name>
    <dbReference type="NCBI Taxonomy" id="121088"/>
    <lineage>
        <taxon>Eukaryota</taxon>
        <taxon>Viridiplantae</taxon>
        <taxon>Chlorophyta</taxon>
        <taxon>core chlorophytes</taxon>
        <taxon>Ulvophyceae</taxon>
        <taxon>TCBD clade</taxon>
        <taxon>Bryopsidales</taxon>
        <taxon>Ostreobineae</taxon>
        <taxon>Ostreobiaceae</taxon>
        <taxon>Ostreobium</taxon>
    </lineage>
</organism>
<dbReference type="GO" id="GO:0001006">
    <property type="term" value="F:RNA polymerase III type 3 promoter sequence-specific DNA binding"/>
    <property type="evidence" value="ECO:0007669"/>
    <property type="project" value="TreeGrafter"/>
</dbReference>
<accession>A0A8S1J275</accession>
<evidence type="ECO:0000256" key="3">
    <source>
        <dbReference type="ARBA" id="ARBA00022723"/>
    </source>
</evidence>
<dbReference type="GO" id="GO:0097550">
    <property type="term" value="C:transcription preinitiation complex"/>
    <property type="evidence" value="ECO:0007669"/>
    <property type="project" value="TreeGrafter"/>
</dbReference>
<dbReference type="SUPFAM" id="SSF57783">
    <property type="entry name" value="Zinc beta-ribbon"/>
    <property type="match status" value="1"/>
</dbReference>
<evidence type="ECO:0000256" key="4">
    <source>
        <dbReference type="ARBA" id="ARBA00022771"/>
    </source>
</evidence>
<evidence type="ECO:0000256" key="6">
    <source>
        <dbReference type="ARBA" id="ARBA00023015"/>
    </source>
</evidence>
<keyword evidence="5" id="KW-0862">Zinc</keyword>
<dbReference type="PANTHER" id="PTHR11618">
    <property type="entry name" value="TRANSCRIPTION INITIATION FACTOR IIB-RELATED"/>
    <property type="match status" value="1"/>
</dbReference>
<evidence type="ECO:0000256" key="1">
    <source>
        <dbReference type="ARBA" id="ARBA00004123"/>
    </source>
</evidence>
<comment type="subcellular location">
    <subcellularLocation>
        <location evidence="1">Nucleus</location>
    </subcellularLocation>
</comment>
<dbReference type="PANTHER" id="PTHR11618:SF4">
    <property type="entry name" value="TRANSCRIPTION FACTOR IIIB 90 KDA SUBUNIT"/>
    <property type="match status" value="1"/>
</dbReference>
<comment type="similarity">
    <text evidence="2">Belongs to the TFIIB family.</text>
</comment>
<dbReference type="InterPro" id="IPR036915">
    <property type="entry name" value="Cyclin-like_sf"/>
</dbReference>
<dbReference type="InterPro" id="IPR000812">
    <property type="entry name" value="TFIIB"/>
</dbReference>
<dbReference type="AlphaFoldDB" id="A0A8S1J275"/>
<reference evidence="11" key="1">
    <citation type="submission" date="2020-12" db="EMBL/GenBank/DDBJ databases">
        <authorList>
            <person name="Iha C."/>
        </authorList>
    </citation>
    <scope>NUCLEOTIDE SEQUENCE</scope>
</reference>
<name>A0A8S1J275_9CHLO</name>
<evidence type="ECO:0000256" key="7">
    <source>
        <dbReference type="ARBA" id="ARBA00023163"/>
    </source>
</evidence>
<gene>
    <name evidence="11" type="ORF">OSTQU699_LOCUS5227</name>
</gene>
<dbReference type="CDD" id="cd00043">
    <property type="entry name" value="CYCLIN_SF"/>
    <property type="match status" value="1"/>
</dbReference>
<keyword evidence="6" id="KW-0805">Transcription regulation</keyword>
<dbReference type="GO" id="GO:0005634">
    <property type="term" value="C:nucleus"/>
    <property type="evidence" value="ECO:0007669"/>
    <property type="project" value="UniProtKB-SubCell"/>
</dbReference>